<dbReference type="AlphaFoldDB" id="A0A5J4R5X9"/>
<comment type="caution">
    <text evidence="1">The sequence shown here is derived from an EMBL/GenBank/DDBJ whole genome shotgun (WGS) entry which is preliminary data.</text>
</comment>
<accession>A0A5J4R5X9</accession>
<name>A0A5J4R5X9_9ZZZZ</name>
<proteinExistence type="predicted"/>
<dbReference type="EMBL" id="SNRY01001653">
    <property type="protein sequence ID" value="KAA6329406.1"/>
    <property type="molecule type" value="Genomic_DNA"/>
</dbReference>
<sequence length="76" mass="9118">MFETDRLVYEFIELLQAGKDSYKLFTTIPDFMIDANFQKTDNDNYELLFTLQPNELKKGLDLDYFSNDHFFSFLIE</sequence>
<gene>
    <name evidence="1" type="ORF">EZS27_021789</name>
</gene>
<protein>
    <submittedName>
        <fullName evidence="1">Uncharacterized protein</fullName>
    </submittedName>
</protein>
<evidence type="ECO:0000313" key="1">
    <source>
        <dbReference type="EMBL" id="KAA6329406.1"/>
    </source>
</evidence>
<organism evidence="1">
    <name type="scientific">termite gut metagenome</name>
    <dbReference type="NCBI Taxonomy" id="433724"/>
    <lineage>
        <taxon>unclassified sequences</taxon>
        <taxon>metagenomes</taxon>
        <taxon>organismal metagenomes</taxon>
    </lineage>
</organism>
<reference evidence="1" key="1">
    <citation type="submission" date="2019-03" db="EMBL/GenBank/DDBJ databases">
        <title>Single cell metagenomics reveals metabolic interactions within the superorganism composed of flagellate Streblomastix strix and complex community of Bacteroidetes bacteria on its surface.</title>
        <authorList>
            <person name="Treitli S.C."/>
            <person name="Kolisko M."/>
            <person name="Husnik F."/>
            <person name="Keeling P."/>
            <person name="Hampl V."/>
        </authorList>
    </citation>
    <scope>NUCLEOTIDE SEQUENCE</scope>
    <source>
        <strain evidence="1">STM</strain>
    </source>
</reference>